<dbReference type="EnsemblMetazoa" id="XM_032601890">
    <property type="protein sequence ID" value="XP_032457781"/>
    <property type="gene ID" value="LOC100679705"/>
</dbReference>
<dbReference type="Proteomes" id="UP000002358">
    <property type="component" value="Unassembled WGS sequence"/>
</dbReference>
<dbReference type="GO" id="GO:0006405">
    <property type="term" value="P:RNA export from nucleus"/>
    <property type="evidence" value="ECO:0007669"/>
    <property type="project" value="TreeGrafter"/>
</dbReference>
<evidence type="ECO:0000256" key="16">
    <source>
        <dbReference type="ARBA" id="ARBA00023136"/>
    </source>
</evidence>
<keyword evidence="8" id="KW-0677">Repeat</keyword>
<organism evidence="20 21">
    <name type="scientific">Nasonia vitripennis</name>
    <name type="common">Parasitic wasp</name>
    <dbReference type="NCBI Taxonomy" id="7425"/>
    <lineage>
        <taxon>Eukaryota</taxon>
        <taxon>Metazoa</taxon>
        <taxon>Ecdysozoa</taxon>
        <taxon>Arthropoda</taxon>
        <taxon>Hexapoda</taxon>
        <taxon>Insecta</taxon>
        <taxon>Pterygota</taxon>
        <taxon>Neoptera</taxon>
        <taxon>Endopterygota</taxon>
        <taxon>Hymenoptera</taxon>
        <taxon>Apocrita</taxon>
        <taxon>Proctotrupomorpha</taxon>
        <taxon>Chalcidoidea</taxon>
        <taxon>Pteromalidae</taxon>
        <taxon>Pteromalinae</taxon>
        <taxon>Nasonia</taxon>
    </lineage>
</organism>
<dbReference type="GO" id="GO:0017056">
    <property type="term" value="F:structural constituent of nuclear pore"/>
    <property type="evidence" value="ECO:0007669"/>
    <property type="project" value="InterPro"/>
</dbReference>
<keyword evidence="6" id="KW-0813">Transport</keyword>
<dbReference type="Pfam" id="PF04096">
    <property type="entry name" value="Nucleoporin2"/>
    <property type="match status" value="1"/>
</dbReference>
<keyword evidence="21" id="KW-1185">Reference proteome</keyword>
<evidence type="ECO:0000256" key="7">
    <source>
        <dbReference type="ARBA" id="ARBA00022670"/>
    </source>
</evidence>
<dbReference type="GO" id="GO:0006606">
    <property type="term" value="P:protein import into nucleus"/>
    <property type="evidence" value="ECO:0007669"/>
    <property type="project" value="TreeGrafter"/>
</dbReference>
<dbReference type="SMR" id="A0A7M7TEK9"/>
<evidence type="ECO:0000256" key="5">
    <source>
        <dbReference type="ARBA" id="ARBA00013472"/>
    </source>
</evidence>
<evidence type="ECO:0000256" key="18">
    <source>
        <dbReference type="SAM" id="MobiDB-lite"/>
    </source>
</evidence>
<evidence type="ECO:0000256" key="6">
    <source>
        <dbReference type="ARBA" id="ARBA00022448"/>
    </source>
</evidence>
<dbReference type="Pfam" id="PF21240">
    <property type="entry name" value="Nup98_GLEBS"/>
    <property type="match status" value="1"/>
</dbReference>
<dbReference type="Gene3D" id="1.10.10.2360">
    <property type="match status" value="1"/>
</dbReference>
<keyword evidence="17" id="KW-0539">Nucleus</keyword>
<keyword evidence="7" id="KW-0645">Protease</keyword>
<comment type="subcellular location">
    <subcellularLocation>
        <location evidence="2">Nucleus membrane</location>
        <topology evidence="2">Peripheral membrane protein</topology>
        <orientation evidence="2">Nucleoplasmic side</orientation>
    </subcellularLocation>
    <subcellularLocation>
        <location evidence="1">Nucleus</location>
        <location evidence="1">Nuclear pore complex</location>
    </subcellularLocation>
    <subcellularLocation>
        <location evidence="3">Nucleus</location>
        <location evidence="3">Nucleoplasm</location>
    </subcellularLocation>
</comment>
<dbReference type="GO" id="GO:0008236">
    <property type="term" value="F:serine-type peptidase activity"/>
    <property type="evidence" value="ECO:0007669"/>
    <property type="project" value="UniProtKB-KW"/>
</dbReference>
<dbReference type="GO" id="GO:0006508">
    <property type="term" value="P:proteolysis"/>
    <property type="evidence" value="ECO:0007669"/>
    <property type="project" value="UniProtKB-KW"/>
</dbReference>
<protein>
    <recommendedName>
        <fullName evidence="5">Nuclear pore complex protein Nup98-Nup96</fullName>
    </recommendedName>
</protein>
<evidence type="ECO:0000256" key="2">
    <source>
        <dbReference type="ARBA" id="ARBA00004620"/>
    </source>
</evidence>
<sequence length="1630" mass="180429">MFGQTGNPSFGFNAAAQNSPFGQSAFGKTIPTTSFGTTAPPVFGSNTSLFNSKPNGSGPGGLFGNTTTTPTFGSNSATSSSFGGFGNTSTTTPLFGSQQNANTNLFGTTNSTSTFGQTNKPTTFGFGQSTGAGLFGQTQQTIQQSTPFGQSNAPSNTGLFGSTSGFGGTNSVNNMTGTLVKFSPVTGTDTMVKNGTTQTISTRHHCITCMKEYESKSLEELRLEDYTAGRKGAVQGQPSTMFGTLTQGTPFSTVVSNSTNSGFGTMAPSFGHTSQNNSTSLFSKPLTGFGVPSTTSSAFAFNATTSSNLFSNQSKPFGITTSTPLFAASNTTSSVNSGFGNINTQNSGFGSSFNPGQSNQSIGLFTQNKPAFNMPPSTSVTNFGFGQPSATNTTTSLFGSKPIGTGFGSTFGGGTTSTFQTGSTGFGTPQNTNTTLFNTTFKVPSQSSGFTFGNTPSGVSTVLGNPGSSLFTSTAKPNLFGSNNSSTTFNTTGAFGSVPTFGSGTNQLSTLGTNFFGAGLLVNNLQQSSNLVPVHQQILALVSAPFGDSPLLKNLLPASGKSEQFLKPANTISKSSNNLHYKILTSTNSSKPKLKIVPSIALSKKSLFDGLDEEDPLLEAFQPRPNAKRLVLRPKLNMFNQDNPKELGTKIQPVSRDETSFKIADKENEIQDNNKHINDSRLSNSWLKSNFPSKSKISDQQKIEQPLAVTRKSELLKEDNELDNTVTELRSPVFLEISKDVSNTFIEESKDLGNTNDYVNIELDSNDSKSPSEQEEENLVNQQKNEIKNCANLKLQRHGYYIIPSLESLNKYVKNKTCIVPHFTIGRKGYGNVYFADSFDIYGLNLDEIVHFRHKEVIIYPDDKIKPPIGKGLNRKAQVTLDRVWPHDKSSHEPITDPKRLIDMDYEGKLRKVSAKHDTKFLEYRPETGSWVFKVDHFSKYGLSDSDEDESVSNNEQDSFKNKDKIQNLSENFTNDNLSQIIRYQESHTEISNENDSYDINLQQIKCNRLNGNQSFCSPTSVHARLTGCESHKLQLMKASFFEWNKGNVIDDVPNEDSNQISLNRKVIKFSNFISHTLENTANCVSSHAMVRPIDGISNKKQLLTTIYGVSKKQKQDKNFKNSYEIDEELSAPIINPKIAMLRMKYSADPLLSNLINESERFKYIADIANQLEEACKLALENGDHCLALLLSQMGGTLTVRELIKQQIELWHDTNVDENLSVDRLKLFMLIAGLPTFSRQNKTIDVYGGLDWKRTFAIYLWYISKPTASITDTLDLYDASCSSMPDTYISPRPWPDYYKEEYQTDITSNQFLYDLSYHLLKLYCNGNHSLEIILNPQTYTCDPFDYRLSWLLQQTLSGLGYLHLSEYATYLTHANFAAQLESLNLWHWSVFVVLHFTDSKMRHKAVYDLLSRHVDIDDSPNYIHQENFLKNRLKIPIKWINYAKAIKSCSKKRFNEAAWYFIYAEEWNSAHDVIMEHLATEAIINDNYGYLKTLLSLLMPPNSCRLISGWLTQGQIIMDYIIITAEIKHLLSNEACSNMSYTLEQLQPQLISLCSKINAFPCPTVKHRLCQAEMSKRTLQLARSLCMIKHNEKDASSFLIHLISQLPFPEDYAQQELRPIINFCVNNTIA</sequence>
<dbReference type="Gene3D" id="1.25.40.690">
    <property type="match status" value="1"/>
</dbReference>
<feature type="compositionally biased region" description="Low complexity" evidence="18">
    <location>
        <begin position="155"/>
        <end position="164"/>
    </location>
</feature>
<evidence type="ECO:0000256" key="1">
    <source>
        <dbReference type="ARBA" id="ARBA00004567"/>
    </source>
</evidence>
<dbReference type="InterPro" id="IPR021967">
    <property type="entry name" value="Nup98_C"/>
</dbReference>
<dbReference type="GO" id="GO:0008139">
    <property type="term" value="F:nuclear localization sequence binding"/>
    <property type="evidence" value="ECO:0007669"/>
    <property type="project" value="TreeGrafter"/>
</dbReference>
<reference evidence="20" key="1">
    <citation type="submission" date="2021-01" db="UniProtKB">
        <authorList>
            <consortium name="EnsemblMetazoa"/>
        </authorList>
    </citation>
    <scope>IDENTIFICATION</scope>
</reference>
<dbReference type="GO" id="GO:0051028">
    <property type="term" value="P:mRNA transport"/>
    <property type="evidence" value="ECO:0007669"/>
    <property type="project" value="UniProtKB-KW"/>
</dbReference>
<evidence type="ECO:0000256" key="15">
    <source>
        <dbReference type="ARBA" id="ARBA00023132"/>
    </source>
</evidence>
<name>A0A7M7TEK9_NASVI</name>
<evidence type="ECO:0000256" key="17">
    <source>
        <dbReference type="ARBA" id="ARBA00023242"/>
    </source>
</evidence>
<dbReference type="Pfam" id="PF12110">
    <property type="entry name" value="Nup96"/>
    <property type="match status" value="1"/>
</dbReference>
<dbReference type="PANTHER" id="PTHR23198:SF6">
    <property type="entry name" value="NUCLEAR PORE COMPLEX PROTEIN NUP98-NUP96"/>
    <property type="match status" value="1"/>
</dbReference>
<evidence type="ECO:0000313" key="20">
    <source>
        <dbReference type="EnsemblMetazoa" id="XP_032457781"/>
    </source>
</evidence>
<dbReference type="RefSeq" id="XP_032457781.1">
    <property type="nucleotide sequence ID" value="XM_032601890.1"/>
</dbReference>
<evidence type="ECO:0000256" key="11">
    <source>
        <dbReference type="ARBA" id="ARBA00022816"/>
    </source>
</evidence>
<keyword evidence="9" id="KW-0378">Hydrolase</keyword>
<comment type="similarity">
    <text evidence="4">Belongs to the nucleoporin GLFG family.</text>
</comment>
<dbReference type="FunFam" id="1.10.10.2360:FF:000001">
    <property type="entry name" value="Nuclear pore complex protein Nup98-Nup96"/>
    <property type="match status" value="1"/>
</dbReference>
<dbReference type="Gene3D" id="3.30.1610.10">
    <property type="entry name" value="Peptidase S59, nucleoporin"/>
    <property type="match status" value="1"/>
</dbReference>
<feature type="compositionally biased region" description="Polar residues" evidence="18">
    <location>
        <begin position="145"/>
        <end position="154"/>
    </location>
</feature>
<evidence type="ECO:0000259" key="19">
    <source>
        <dbReference type="PROSITE" id="PS51434"/>
    </source>
</evidence>
<keyword evidence="13" id="KW-0653">Protein transport</keyword>
<dbReference type="InterPro" id="IPR007230">
    <property type="entry name" value="Nup98_auto-Pept-S59_dom"/>
</dbReference>
<dbReference type="InterPro" id="IPR036903">
    <property type="entry name" value="Nup98_auto-Pept-S59_dom_sf"/>
</dbReference>
<evidence type="ECO:0000256" key="9">
    <source>
        <dbReference type="ARBA" id="ARBA00022801"/>
    </source>
</evidence>
<dbReference type="GeneID" id="100679705"/>
<dbReference type="InterPro" id="IPR037665">
    <property type="entry name" value="Nucleoporin_S59-like"/>
</dbReference>
<proteinExistence type="inferred from homology"/>
<accession>A0A7M7TEK9</accession>
<evidence type="ECO:0000256" key="13">
    <source>
        <dbReference type="ARBA" id="ARBA00022927"/>
    </source>
</evidence>
<keyword evidence="14" id="KW-0811">Translocation</keyword>
<feature type="domain" description="Peptidase S59" evidence="19">
    <location>
        <begin position="797"/>
        <end position="938"/>
    </location>
</feature>
<dbReference type="GO" id="GO:0000973">
    <property type="term" value="P:post-transcriptional tethering of RNA polymerase II gene DNA at nuclear periphery"/>
    <property type="evidence" value="ECO:0007669"/>
    <property type="project" value="TreeGrafter"/>
</dbReference>
<keyword evidence="11" id="KW-0509">mRNA transport</keyword>
<keyword evidence="15" id="KW-0906">Nuclear pore complex</keyword>
<evidence type="ECO:0000256" key="10">
    <source>
        <dbReference type="ARBA" id="ARBA00022813"/>
    </source>
</evidence>
<dbReference type="SUPFAM" id="SSF82215">
    <property type="entry name" value="C-terminal autoproteolytic domain of nucleoporin nup98"/>
    <property type="match status" value="1"/>
</dbReference>
<evidence type="ECO:0000256" key="3">
    <source>
        <dbReference type="ARBA" id="ARBA00004642"/>
    </source>
</evidence>
<evidence type="ECO:0000256" key="12">
    <source>
        <dbReference type="ARBA" id="ARBA00022825"/>
    </source>
</evidence>
<evidence type="ECO:0000256" key="4">
    <source>
        <dbReference type="ARBA" id="ARBA00008926"/>
    </source>
</evidence>
<dbReference type="PANTHER" id="PTHR23198">
    <property type="entry name" value="NUCLEOPORIN"/>
    <property type="match status" value="1"/>
</dbReference>
<dbReference type="CTD" id="42816"/>
<dbReference type="GO" id="GO:0003723">
    <property type="term" value="F:RNA binding"/>
    <property type="evidence" value="ECO:0007669"/>
    <property type="project" value="TreeGrafter"/>
</dbReference>
<dbReference type="GO" id="GO:0034398">
    <property type="term" value="P:telomere tethering at nuclear periphery"/>
    <property type="evidence" value="ECO:0007669"/>
    <property type="project" value="TreeGrafter"/>
</dbReference>
<dbReference type="GO" id="GO:0044614">
    <property type="term" value="C:nuclear pore cytoplasmic filaments"/>
    <property type="evidence" value="ECO:0007669"/>
    <property type="project" value="TreeGrafter"/>
</dbReference>
<dbReference type="GO" id="GO:0031965">
    <property type="term" value="C:nuclear membrane"/>
    <property type="evidence" value="ECO:0007669"/>
    <property type="project" value="UniProtKB-SubCell"/>
</dbReference>
<evidence type="ECO:0000256" key="8">
    <source>
        <dbReference type="ARBA" id="ARBA00022737"/>
    </source>
</evidence>
<keyword evidence="12" id="KW-0720">Serine protease</keyword>
<evidence type="ECO:0000256" key="14">
    <source>
        <dbReference type="ARBA" id="ARBA00023010"/>
    </source>
</evidence>
<dbReference type="PROSITE" id="PS51434">
    <property type="entry name" value="NUP_C"/>
    <property type="match status" value="1"/>
</dbReference>
<evidence type="ECO:0000313" key="21">
    <source>
        <dbReference type="Proteomes" id="UP000002358"/>
    </source>
</evidence>
<keyword evidence="10" id="KW-0068">Autocatalytic cleavage</keyword>
<dbReference type="FunFam" id="3.30.1610.10:FF:000001">
    <property type="entry name" value="Nuclear pore complex protein Nup98-Nup96"/>
    <property type="match status" value="1"/>
</dbReference>
<keyword evidence="16" id="KW-0472">Membrane</keyword>
<dbReference type="GO" id="GO:0005654">
    <property type="term" value="C:nucleoplasm"/>
    <property type="evidence" value="ECO:0007669"/>
    <property type="project" value="UniProtKB-SubCell"/>
</dbReference>
<feature type="region of interest" description="Disordered" evidence="18">
    <location>
        <begin position="145"/>
        <end position="164"/>
    </location>
</feature>